<feature type="domain" description="Phospholipid/glycerol acyltransferase" evidence="4">
    <location>
        <begin position="40"/>
        <end position="154"/>
    </location>
</feature>
<protein>
    <submittedName>
        <fullName evidence="5">1-acyl-sn-glycerol-3-phosphate acyltransferase</fullName>
        <ecNumber evidence="5">2.3.1.51</ecNumber>
    </submittedName>
</protein>
<dbReference type="Pfam" id="PF01553">
    <property type="entry name" value="Acyltransferase"/>
    <property type="match status" value="1"/>
</dbReference>
<keyword evidence="6" id="KW-1185">Reference proteome</keyword>
<proteinExistence type="predicted"/>
<dbReference type="SMART" id="SM00563">
    <property type="entry name" value="PlsC"/>
    <property type="match status" value="1"/>
</dbReference>
<comment type="caution">
    <text evidence="5">The sequence shown here is derived from an EMBL/GenBank/DDBJ whole genome shotgun (WGS) entry which is preliminary data.</text>
</comment>
<evidence type="ECO:0000313" key="6">
    <source>
        <dbReference type="Proteomes" id="UP000554054"/>
    </source>
</evidence>
<evidence type="ECO:0000313" key="5">
    <source>
        <dbReference type="EMBL" id="NYF99290.1"/>
    </source>
</evidence>
<keyword evidence="1 5" id="KW-0808">Transferase</keyword>
<dbReference type="Proteomes" id="UP000554054">
    <property type="component" value="Unassembled WGS sequence"/>
</dbReference>
<reference evidence="5 6" key="1">
    <citation type="submission" date="2020-07" db="EMBL/GenBank/DDBJ databases">
        <title>Sequencing the genomes of 1000 actinobacteria strains.</title>
        <authorList>
            <person name="Klenk H.-P."/>
        </authorList>
    </citation>
    <scope>NUCLEOTIDE SEQUENCE [LARGE SCALE GENOMIC DNA]</scope>
    <source>
        <strain evidence="5 6">DSM 26154</strain>
    </source>
</reference>
<evidence type="ECO:0000256" key="3">
    <source>
        <dbReference type="SAM" id="MobiDB-lite"/>
    </source>
</evidence>
<evidence type="ECO:0000256" key="1">
    <source>
        <dbReference type="ARBA" id="ARBA00022679"/>
    </source>
</evidence>
<sequence length="255" mass="28611">MRAPEPLYRLIIIVARALFLINGYRFTMKGEAHVPRRGGAVMAINHTGYMDFVFAGLGARKSKRWVRFMAKKSIWQHKVAGPIMRGLKHIPVDRHAGAGALVEATQRLRQGQIVGVYPEATMSRSFEIKELKSGSARMAQDAGVPILPTIVWGAQRIWTKDVPKRLGRTGTPIHITIGDPIHIGPDDDVAEVTTHLREVMKRMLDETIAAYPEPTGEALRFHPARLGGTAPTYEEAHTKDFSDMRRKKDQFSRKK</sequence>
<gene>
    <name evidence="5" type="ORF">BJY20_002682</name>
</gene>
<dbReference type="GO" id="GO:0005886">
    <property type="term" value="C:plasma membrane"/>
    <property type="evidence" value="ECO:0007669"/>
    <property type="project" value="TreeGrafter"/>
</dbReference>
<feature type="region of interest" description="Disordered" evidence="3">
    <location>
        <begin position="229"/>
        <end position="255"/>
    </location>
</feature>
<dbReference type="SUPFAM" id="SSF69593">
    <property type="entry name" value="Glycerol-3-phosphate (1)-acyltransferase"/>
    <property type="match status" value="1"/>
</dbReference>
<dbReference type="EC" id="2.3.1.51" evidence="5"/>
<evidence type="ECO:0000256" key="2">
    <source>
        <dbReference type="ARBA" id="ARBA00023315"/>
    </source>
</evidence>
<keyword evidence="2 5" id="KW-0012">Acyltransferase</keyword>
<dbReference type="GO" id="GO:0006654">
    <property type="term" value="P:phosphatidic acid biosynthetic process"/>
    <property type="evidence" value="ECO:0007669"/>
    <property type="project" value="TreeGrafter"/>
</dbReference>
<evidence type="ECO:0000259" key="4">
    <source>
        <dbReference type="SMART" id="SM00563"/>
    </source>
</evidence>
<dbReference type="AlphaFoldDB" id="A0A852VV42"/>
<feature type="compositionally biased region" description="Basic and acidic residues" evidence="3">
    <location>
        <begin position="234"/>
        <end position="255"/>
    </location>
</feature>
<dbReference type="PANTHER" id="PTHR10434">
    <property type="entry name" value="1-ACYL-SN-GLYCEROL-3-PHOSPHATE ACYLTRANSFERASE"/>
    <property type="match status" value="1"/>
</dbReference>
<dbReference type="GO" id="GO:0003841">
    <property type="term" value="F:1-acylglycerol-3-phosphate O-acyltransferase activity"/>
    <property type="evidence" value="ECO:0007669"/>
    <property type="project" value="UniProtKB-EC"/>
</dbReference>
<dbReference type="RefSeq" id="WP_185992006.1">
    <property type="nucleotide sequence ID" value="NZ_JACCAE010000001.1"/>
</dbReference>
<organism evidence="5 6">
    <name type="scientific">Janibacter cremeus</name>
    <dbReference type="NCBI Taxonomy" id="1285192"/>
    <lineage>
        <taxon>Bacteria</taxon>
        <taxon>Bacillati</taxon>
        <taxon>Actinomycetota</taxon>
        <taxon>Actinomycetes</taxon>
        <taxon>Micrococcales</taxon>
        <taxon>Intrasporangiaceae</taxon>
        <taxon>Janibacter</taxon>
    </lineage>
</organism>
<accession>A0A852VV42</accession>
<name>A0A852VV42_9MICO</name>
<dbReference type="CDD" id="cd07989">
    <property type="entry name" value="LPLAT_AGPAT-like"/>
    <property type="match status" value="1"/>
</dbReference>
<dbReference type="PANTHER" id="PTHR10434:SF55">
    <property type="entry name" value="POSSIBLE ACYLTRANSFERASE"/>
    <property type="match status" value="1"/>
</dbReference>
<dbReference type="InterPro" id="IPR002123">
    <property type="entry name" value="Plipid/glycerol_acylTrfase"/>
</dbReference>
<dbReference type="EMBL" id="JACCAE010000001">
    <property type="protein sequence ID" value="NYF99290.1"/>
    <property type="molecule type" value="Genomic_DNA"/>
</dbReference>